<evidence type="ECO:0000259" key="2">
    <source>
        <dbReference type="Pfam" id="PF00975"/>
    </source>
</evidence>
<dbReference type="EMBL" id="JWIO01000036">
    <property type="protein sequence ID" value="KLL10309.1"/>
    <property type="molecule type" value="Genomic_DNA"/>
</dbReference>
<dbReference type="Proteomes" id="UP000035425">
    <property type="component" value="Unassembled WGS sequence"/>
</dbReference>
<name>A0ABR5F0S4_9ACTN</name>
<reference evidence="3 4" key="1">
    <citation type="submission" date="2014-12" db="EMBL/GenBank/DDBJ databases">
        <title>Frankia sp. BMG5.1 draft genome.</title>
        <authorList>
            <person name="Gtari M."/>
            <person name="Ghodhbane-Gtari F."/>
            <person name="Nouioui I."/>
            <person name="Ktari A."/>
            <person name="Hezbri K."/>
            <person name="Mimouni W."/>
            <person name="Sbissi I."/>
            <person name="Ayari A."/>
            <person name="Yamanaka T."/>
            <person name="Normand P."/>
            <person name="Tisa L.S."/>
            <person name="Boudabous A."/>
        </authorList>
    </citation>
    <scope>NUCLEOTIDE SEQUENCE [LARGE SCALE GENOMIC DNA]</scope>
    <source>
        <strain evidence="3 4">BMG5.1</strain>
    </source>
</reference>
<dbReference type="Gene3D" id="3.40.50.1820">
    <property type="entry name" value="alpha/beta hydrolase"/>
    <property type="match status" value="1"/>
</dbReference>
<feature type="domain" description="Thioesterase" evidence="2">
    <location>
        <begin position="1"/>
        <end position="137"/>
    </location>
</feature>
<dbReference type="InterPro" id="IPR001031">
    <property type="entry name" value="Thioesterase"/>
</dbReference>
<feature type="region of interest" description="Disordered" evidence="1">
    <location>
        <begin position="152"/>
        <end position="184"/>
    </location>
</feature>
<dbReference type="InterPro" id="IPR029058">
    <property type="entry name" value="AB_hydrolase_fold"/>
</dbReference>
<gene>
    <name evidence="3" type="ORF">FrCorBMG51_18790</name>
</gene>
<keyword evidence="4" id="KW-1185">Reference proteome</keyword>
<comment type="caution">
    <text evidence="3">The sequence shown here is derived from an EMBL/GenBank/DDBJ whole genome shotgun (WGS) entry which is preliminary data.</text>
</comment>
<dbReference type="SUPFAM" id="SSF53474">
    <property type="entry name" value="alpha/beta-Hydrolases"/>
    <property type="match status" value="1"/>
</dbReference>
<organism evidence="3 4">
    <name type="scientific">Protofrankia coriariae</name>
    <dbReference type="NCBI Taxonomy" id="1562887"/>
    <lineage>
        <taxon>Bacteria</taxon>
        <taxon>Bacillati</taxon>
        <taxon>Actinomycetota</taxon>
        <taxon>Actinomycetes</taxon>
        <taxon>Frankiales</taxon>
        <taxon>Frankiaceae</taxon>
        <taxon>Protofrankia</taxon>
    </lineage>
</organism>
<evidence type="ECO:0000256" key="1">
    <source>
        <dbReference type="SAM" id="MobiDB-lite"/>
    </source>
</evidence>
<dbReference type="Pfam" id="PF00975">
    <property type="entry name" value="Thioesterase"/>
    <property type="match status" value="1"/>
</dbReference>
<accession>A0ABR5F0S4</accession>
<protein>
    <recommendedName>
        <fullName evidence="2">Thioesterase domain-containing protein</fullName>
    </recommendedName>
</protein>
<sequence length="184" mass="20093">MVADYLRQIRTVQPAGPYHLLGWSFGGVVAHALATELQRDGERVALLALLDAYPLGEESLQEAALSEQDVLTLLLDAAGLGEEEPLDEELDRDRVMDLLRRKGTIPAELLEERALAAVIDVSSNNVRLLRGFTPGRFDGDLLLCSPRLSPAPTARLTPARHHRHGSRMSTARSPSTLSPARTIT</sequence>
<evidence type="ECO:0000313" key="3">
    <source>
        <dbReference type="EMBL" id="KLL10309.1"/>
    </source>
</evidence>
<feature type="compositionally biased region" description="Polar residues" evidence="1">
    <location>
        <begin position="167"/>
        <end position="184"/>
    </location>
</feature>
<proteinExistence type="predicted"/>
<evidence type="ECO:0000313" key="4">
    <source>
        <dbReference type="Proteomes" id="UP000035425"/>
    </source>
</evidence>